<organism evidence="1 2">
    <name type="scientific">Paracoccidioides brasiliensis</name>
    <dbReference type="NCBI Taxonomy" id="121759"/>
    <lineage>
        <taxon>Eukaryota</taxon>
        <taxon>Fungi</taxon>
        <taxon>Dikarya</taxon>
        <taxon>Ascomycota</taxon>
        <taxon>Pezizomycotina</taxon>
        <taxon>Eurotiomycetes</taxon>
        <taxon>Eurotiomycetidae</taxon>
        <taxon>Onygenales</taxon>
        <taxon>Ajellomycetaceae</taxon>
        <taxon>Paracoccidioides</taxon>
    </lineage>
</organism>
<dbReference type="EMBL" id="LZYO01001056">
    <property type="protein sequence ID" value="ODH12558.1"/>
    <property type="molecule type" value="Genomic_DNA"/>
</dbReference>
<sequence length="75" mass="8802">TSHNIHQLKQQTEKIRKYIKHCMQSPLSPTHQTLSQLVKNGQIIIHKMALLKQKIKELRAVNANKRESEKQTIYT</sequence>
<feature type="non-terminal residue" evidence="1">
    <location>
        <position position="1"/>
    </location>
</feature>
<gene>
    <name evidence="1" type="ORF">ACO22_08146</name>
</gene>
<proteinExistence type="predicted"/>
<dbReference type="AlphaFoldDB" id="A0A1D2J2N4"/>
<reference evidence="1 2" key="1">
    <citation type="submission" date="2016-06" db="EMBL/GenBank/DDBJ databases">
        <authorList>
            <person name="Kjaerup R.B."/>
            <person name="Dalgaard T.S."/>
            <person name="Juul-Madsen H.R."/>
        </authorList>
    </citation>
    <scope>NUCLEOTIDE SEQUENCE [LARGE SCALE GENOMIC DNA]</scope>
    <source>
        <strain evidence="1 2">Pb300</strain>
    </source>
</reference>
<evidence type="ECO:0000313" key="1">
    <source>
        <dbReference type="EMBL" id="ODH12558.1"/>
    </source>
</evidence>
<protein>
    <submittedName>
        <fullName evidence="1">Uncharacterized protein</fullName>
    </submittedName>
</protein>
<dbReference type="Proteomes" id="UP000242814">
    <property type="component" value="Unassembled WGS sequence"/>
</dbReference>
<comment type="caution">
    <text evidence="1">The sequence shown here is derived from an EMBL/GenBank/DDBJ whole genome shotgun (WGS) entry which is preliminary data.</text>
</comment>
<evidence type="ECO:0000313" key="2">
    <source>
        <dbReference type="Proteomes" id="UP000242814"/>
    </source>
</evidence>
<accession>A0A1D2J2N4</accession>
<name>A0A1D2J2N4_PARBR</name>